<organism evidence="2 3">
    <name type="scientific">Trichonephila clavata</name>
    <name type="common">Joro spider</name>
    <name type="synonym">Nephila clavata</name>
    <dbReference type="NCBI Taxonomy" id="2740835"/>
    <lineage>
        <taxon>Eukaryota</taxon>
        <taxon>Metazoa</taxon>
        <taxon>Ecdysozoa</taxon>
        <taxon>Arthropoda</taxon>
        <taxon>Chelicerata</taxon>
        <taxon>Arachnida</taxon>
        <taxon>Araneae</taxon>
        <taxon>Araneomorphae</taxon>
        <taxon>Entelegynae</taxon>
        <taxon>Araneoidea</taxon>
        <taxon>Nephilidae</taxon>
        <taxon>Trichonephila</taxon>
    </lineage>
</organism>
<dbReference type="AlphaFoldDB" id="A0A8X6LG99"/>
<gene>
    <name evidence="2" type="ORF">TNCT_729291</name>
</gene>
<sequence length="115" mass="13463">MTPFRNLQARLLLLFCLPRLIAQKSKRSFGDIPEVEVASFCTKSGFFWRERRDLSYFNELSPSFQLSRKGEVWIARFRENTVLEEGNTLFNVITQKSESCSLQDLRKSILFTCTK</sequence>
<keyword evidence="3" id="KW-1185">Reference proteome</keyword>
<name>A0A8X6LG99_TRICU</name>
<evidence type="ECO:0000256" key="1">
    <source>
        <dbReference type="SAM" id="SignalP"/>
    </source>
</evidence>
<reference evidence="2" key="1">
    <citation type="submission" date="2020-07" db="EMBL/GenBank/DDBJ databases">
        <title>Multicomponent nature underlies the extraordinary mechanical properties of spider dragline silk.</title>
        <authorList>
            <person name="Kono N."/>
            <person name="Nakamura H."/>
            <person name="Mori M."/>
            <person name="Yoshida Y."/>
            <person name="Ohtoshi R."/>
            <person name="Malay A.D."/>
            <person name="Moran D.A.P."/>
            <person name="Tomita M."/>
            <person name="Numata K."/>
            <person name="Arakawa K."/>
        </authorList>
    </citation>
    <scope>NUCLEOTIDE SEQUENCE</scope>
</reference>
<feature type="signal peptide" evidence="1">
    <location>
        <begin position="1"/>
        <end position="22"/>
    </location>
</feature>
<evidence type="ECO:0000313" key="3">
    <source>
        <dbReference type="Proteomes" id="UP000887116"/>
    </source>
</evidence>
<protein>
    <submittedName>
        <fullName evidence="2">Uncharacterized protein</fullName>
    </submittedName>
</protein>
<keyword evidence="1" id="KW-0732">Signal</keyword>
<accession>A0A8X6LG99</accession>
<evidence type="ECO:0000313" key="2">
    <source>
        <dbReference type="EMBL" id="GFR06099.1"/>
    </source>
</evidence>
<dbReference type="Proteomes" id="UP000887116">
    <property type="component" value="Unassembled WGS sequence"/>
</dbReference>
<comment type="caution">
    <text evidence="2">The sequence shown here is derived from an EMBL/GenBank/DDBJ whole genome shotgun (WGS) entry which is preliminary data.</text>
</comment>
<dbReference type="EMBL" id="BMAO01006109">
    <property type="protein sequence ID" value="GFR06099.1"/>
    <property type="molecule type" value="Genomic_DNA"/>
</dbReference>
<proteinExistence type="predicted"/>
<feature type="chain" id="PRO_5036475249" evidence="1">
    <location>
        <begin position="23"/>
        <end position="115"/>
    </location>
</feature>